<dbReference type="Pfam" id="PF07715">
    <property type="entry name" value="Plug"/>
    <property type="match status" value="1"/>
</dbReference>
<dbReference type="Gene3D" id="2.170.130.10">
    <property type="entry name" value="TonB-dependent receptor, plug domain"/>
    <property type="match status" value="1"/>
</dbReference>
<dbReference type="InterPro" id="IPR036942">
    <property type="entry name" value="Beta-barrel_TonB_sf"/>
</dbReference>
<sequence length="930" mass="104260">MNRNIQKAALFFTLFTSGVVFSQTHVLEGRVLDENDNTPIQGVVIKVNNTDYVTDISGYYSISLDANKTYILAISSNGYQSKEIDDVIIKPEENTHLDIVLGRVSAKENAIEGVVIKSTARRETIASTISLQKNSGVVSQVIGVEAIKRSPDRNTGEVLKRVSGISVVDGKYIVVRGLSDRYNQAMLNGIQLSSTEPDRKTFSFDIFPSSVIETLVINKTFIPEYTGEWGGGLIQVNTKDVPSKKFFNAQVGVGANSITINREFLTNKGGKFDFLGIDSGYRKLPAGFPSKNQFNILSDEQKTKFGSLYAKNFGFGTIGYPENESLQLDGGFNTKIFGKDLGVIAVFNYNNNKKRTETVNRFFTINDQNANVNFDYNTEKYSNDIILGGLLNLSLKFNSNNKISLKNIITNTGTSSVSMRTGKDFEFDPVNGTNILARELSFKQTLFYNTTLSGNHKIDALGGVTFNWYGSFGILDQYIPQLQRLQYNEYPNLTGSPYIALISSGLSQKSGSFFYSTLNDYLYNGGGDLSKSFELFGQKQTVKGGYLFQVKDRIYNSRPFSAQMNGFNQNILTQPFETIFNAENFGTNPGQFSFDEISGNQYRYIANTILNAGYLQFDSNFNPWLRAIYGLRVENFDQLVGSTKRSDNRFVNTNVTDYMPALNLTAKLSSKMNLRLAGSQTVVRPEFRELSPVAYYDFDLGATVVGNKELERTKISSADIRWEYYPRNGEIISVAGFYKNFKNPIELYFNQSGVGTSNTFNYLNADKANAYGIEFELRKKLDFVSALKNFTFGGNVALIDNKVTDQTTNIDRPMQGQSPYTVNFTLQYDSENSGISSTLLFNQIGRRILYVGNDQIPPIWENPRPLLDYQIAKKIWNKKGEIKLNISDILNQKAKYYHDLNANKKYDSSDALAIERTTGTNISLTLGYNF</sequence>
<dbReference type="Gene3D" id="2.60.40.1120">
    <property type="entry name" value="Carboxypeptidase-like, regulatory domain"/>
    <property type="match status" value="1"/>
</dbReference>
<evidence type="ECO:0000256" key="2">
    <source>
        <dbReference type="ARBA" id="ARBA00023136"/>
    </source>
</evidence>
<dbReference type="SUPFAM" id="SSF49464">
    <property type="entry name" value="Carboxypeptidase regulatory domain-like"/>
    <property type="match status" value="1"/>
</dbReference>
<keyword evidence="4" id="KW-0732">Signal</keyword>
<keyword evidence="8" id="KW-1185">Reference proteome</keyword>
<dbReference type="AlphaFoldDB" id="A0A1I3FKX9"/>
<keyword evidence="3" id="KW-0998">Cell outer membrane</keyword>
<dbReference type="GO" id="GO:0009279">
    <property type="term" value="C:cell outer membrane"/>
    <property type="evidence" value="ECO:0007669"/>
    <property type="project" value="UniProtKB-SubCell"/>
</dbReference>
<dbReference type="InterPro" id="IPR012910">
    <property type="entry name" value="Plug_dom"/>
</dbReference>
<feature type="domain" description="TonB-dependent receptor plug" evidence="5">
    <location>
        <begin position="136"/>
        <end position="219"/>
    </location>
</feature>
<dbReference type="Proteomes" id="UP000198931">
    <property type="component" value="Unassembled WGS sequence"/>
</dbReference>
<keyword evidence="2" id="KW-0472">Membrane</keyword>
<dbReference type="OrthoDB" id="9768470at2"/>
<dbReference type="Pfam" id="PF13715">
    <property type="entry name" value="CarbopepD_reg_2"/>
    <property type="match status" value="1"/>
</dbReference>
<reference evidence="7 8" key="1">
    <citation type="submission" date="2016-10" db="EMBL/GenBank/DDBJ databases">
        <authorList>
            <person name="de Groot N.N."/>
        </authorList>
    </citation>
    <scope>NUCLEOTIDE SEQUENCE [LARGE SCALE GENOMIC DNA]</scope>
    <source>
        <strain evidence="7 8">DSM 26000</strain>
    </source>
</reference>
<dbReference type="RefSeq" id="WP_090079449.1">
    <property type="nucleotide sequence ID" value="NZ_FOQT01000002.1"/>
</dbReference>
<keyword evidence="7" id="KW-0675">Receptor</keyword>
<dbReference type="EMBL" id="FOQT01000002">
    <property type="protein sequence ID" value="SFI11807.1"/>
    <property type="molecule type" value="Genomic_DNA"/>
</dbReference>
<evidence type="ECO:0000259" key="5">
    <source>
        <dbReference type="Pfam" id="PF07715"/>
    </source>
</evidence>
<dbReference type="STRING" id="1125876.SAMN05443292_1445"/>
<organism evidence="7 8">
    <name type="scientific">Halpernia frigidisoli</name>
    <dbReference type="NCBI Taxonomy" id="1125876"/>
    <lineage>
        <taxon>Bacteria</taxon>
        <taxon>Pseudomonadati</taxon>
        <taxon>Bacteroidota</taxon>
        <taxon>Flavobacteriia</taxon>
        <taxon>Flavobacteriales</taxon>
        <taxon>Weeksellaceae</taxon>
        <taxon>Chryseobacterium group</taxon>
        <taxon>Halpernia</taxon>
    </lineage>
</organism>
<name>A0A1I3FKX9_9FLAO</name>
<evidence type="ECO:0000313" key="7">
    <source>
        <dbReference type="EMBL" id="SFI11807.1"/>
    </source>
</evidence>
<evidence type="ECO:0000256" key="4">
    <source>
        <dbReference type="SAM" id="SignalP"/>
    </source>
</evidence>
<feature type="chain" id="PRO_5011647207" evidence="4">
    <location>
        <begin position="23"/>
        <end position="930"/>
    </location>
</feature>
<evidence type="ECO:0000313" key="8">
    <source>
        <dbReference type="Proteomes" id="UP000198931"/>
    </source>
</evidence>
<evidence type="ECO:0000259" key="6">
    <source>
        <dbReference type="Pfam" id="PF14905"/>
    </source>
</evidence>
<dbReference type="InterPro" id="IPR008969">
    <property type="entry name" value="CarboxyPept-like_regulatory"/>
</dbReference>
<dbReference type="InterPro" id="IPR037066">
    <property type="entry name" value="Plug_dom_sf"/>
</dbReference>
<dbReference type="PANTHER" id="PTHR40980:SF5">
    <property type="entry name" value="TONB-DEPENDENT RECEPTOR"/>
    <property type="match status" value="1"/>
</dbReference>
<feature type="signal peptide" evidence="4">
    <location>
        <begin position="1"/>
        <end position="22"/>
    </location>
</feature>
<evidence type="ECO:0000256" key="3">
    <source>
        <dbReference type="ARBA" id="ARBA00023237"/>
    </source>
</evidence>
<dbReference type="Pfam" id="PF14905">
    <property type="entry name" value="OMP_b-brl_3"/>
    <property type="match status" value="1"/>
</dbReference>
<dbReference type="InterPro" id="IPR041700">
    <property type="entry name" value="OMP_b-brl_3"/>
</dbReference>
<dbReference type="Gene3D" id="2.40.170.20">
    <property type="entry name" value="TonB-dependent receptor, beta-barrel domain"/>
    <property type="match status" value="1"/>
</dbReference>
<accession>A0A1I3FKX9</accession>
<proteinExistence type="predicted"/>
<protein>
    <submittedName>
        <fullName evidence="7">Outer membrane receptor proteins, mostly Fe transport</fullName>
    </submittedName>
</protein>
<dbReference type="SUPFAM" id="SSF56935">
    <property type="entry name" value="Porins"/>
    <property type="match status" value="1"/>
</dbReference>
<dbReference type="PANTHER" id="PTHR40980">
    <property type="entry name" value="PLUG DOMAIN-CONTAINING PROTEIN"/>
    <property type="match status" value="1"/>
</dbReference>
<feature type="domain" description="Outer membrane protein beta-barrel" evidence="6">
    <location>
        <begin position="585"/>
        <end position="909"/>
    </location>
</feature>
<gene>
    <name evidence="7" type="ORF">SAMN05443292_1445</name>
</gene>
<evidence type="ECO:0000256" key="1">
    <source>
        <dbReference type="ARBA" id="ARBA00004442"/>
    </source>
</evidence>
<comment type="subcellular location">
    <subcellularLocation>
        <location evidence="1">Cell outer membrane</location>
    </subcellularLocation>
</comment>